<organism evidence="1 2">
    <name type="scientific">Virgibacillus dokdonensis</name>
    <dbReference type="NCBI Taxonomy" id="302167"/>
    <lineage>
        <taxon>Bacteria</taxon>
        <taxon>Bacillati</taxon>
        <taxon>Bacillota</taxon>
        <taxon>Bacilli</taxon>
        <taxon>Bacillales</taxon>
        <taxon>Bacillaceae</taxon>
        <taxon>Virgibacillus</taxon>
    </lineage>
</organism>
<evidence type="ECO:0000313" key="1">
    <source>
        <dbReference type="EMBL" id="RFA37054.1"/>
    </source>
</evidence>
<sequence>MNSQEVQKINEEIHFTGYARNKVKAMGNEIADLTAKVELTSTMVEEGLLDAEIYKNYVLRQKKEIKDILSEICSYLKLEDVKGNYDFVFKR</sequence>
<name>A0A3E0WVP9_9BACI</name>
<reference evidence="1 2" key="1">
    <citation type="submission" date="2017-05" db="EMBL/GenBank/DDBJ databases">
        <title>Virgibacillus sp. AK90 isolated from a saltern of Kakinada, India.</title>
        <authorList>
            <person name="Gupta V."/>
            <person name="Sidhu C."/>
            <person name="Korpole S."/>
            <person name="Pinnaka A.K."/>
        </authorList>
    </citation>
    <scope>NUCLEOTIDE SEQUENCE [LARGE SCALE GENOMIC DNA]</scope>
    <source>
        <strain evidence="1 2">AK90</strain>
    </source>
</reference>
<comment type="caution">
    <text evidence="1">The sequence shown here is derived from an EMBL/GenBank/DDBJ whole genome shotgun (WGS) entry which is preliminary data.</text>
</comment>
<proteinExistence type="predicted"/>
<dbReference type="EMBL" id="NFZX01000003">
    <property type="protein sequence ID" value="RFA37054.1"/>
    <property type="molecule type" value="Genomic_DNA"/>
</dbReference>
<gene>
    <name evidence="1" type="ORF">CAI16_02985</name>
</gene>
<dbReference type="AlphaFoldDB" id="A0A3E0WVP9"/>
<evidence type="ECO:0000313" key="2">
    <source>
        <dbReference type="Proteomes" id="UP000256488"/>
    </source>
</evidence>
<dbReference type="Proteomes" id="UP000256488">
    <property type="component" value="Unassembled WGS sequence"/>
</dbReference>
<accession>A0A3E0WVP9</accession>
<protein>
    <submittedName>
        <fullName evidence="1">Uncharacterized protein</fullName>
    </submittedName>
</protein>
<dbReference type="RefSeq" id="WP_116277218.1">
    <property type="nucleotide sequence ID" value="NZ_NFZX01000003.1"/>
</dbReference>